<keyword evidence="2" id="KW-1185">Reference proteome</keyword>
<proteinExistence type="predicted"/>
<evidence type="ECO:0000313" key="2">
    <source>
        <dbReference type="Proteomes" id="UP000325577"/>
    </source>
</evidence>
<accession>A0A5J5AVH2</accession>
<dbReference type="OrthoDB" id="45571at2759"/>
<organism evidence="1 2">
    <name type="scientific">Nyssa sinensis</name>
    <dbReference type="NCBI Taxonomy" id="561372"/>
    <lineage>
        <taxon>Eukaryota</taxon>
        <taxon>Viridiplantae</taxon>
        <taxon>Streptophyta</taxon>
        <taxon>Embryophyta</taxon>
        <taxon>Tracheophyta</taxon>
        <taxon>Spermatophyta</taxon>
        <taxon>Magnoliopsida</taxon>
        <taxon>eudicotyledons</taxon>
        <taxon>Gunneridae</taxon>
        <taxon>Pentapetalae</taxon>
        <taxon>asterids</taxon>
        <taxon>Cornales</taxon>
        <taxon>Nyssaceae</taxon>
        <taxon>Nyssa</taxon>
    </lineage>
</organism>
<evidence type="ECO:0000313" key="1">
    <source>
        <dbReference type="EMBL" id="KAA8535135.1"/>
    </source>
</evidence>
<protein>
    <submittedName>
        <fullName evidence="1">Uncharacterized protein</fullName>
    </submittedName>
</protein>
<dbReference type="EMBL" id="CM018040">
    <property type="protein sequence ID" value="KAA8535135.1"/>
    <property type="molecule type" value="Genomic_DNA"/>
</dbReference>
<dbReference type="PANTHER" id="PTHR35757">
    <property type="entry name" value="THERMOSOME SUBUNIT GAMMA"/>
    <property type="match status" value="1"/>
</dbReference>
<gene>
    <name evidence="1" type="ORF">F0562_030138</name>
</gene>
<name>A0A5J5AVH2_9ASTE</name>
<sequence>MMIYTEQLTYTSRFTQVTEDVEEKSVIIGERNRAATEALQRAIDEGHNKIAILNGGGHMPDLGRQLRE</sequence>
<reference evidence="1 2" key="1">
    <citation type="submission" date="2019-09" db="EMBL/GenBank/DDBJ databases">
        <title>A chromosome-level genome assembly of the Chinese tupelo Nyssa sinensis.</title>
        <authorList>
            <person name="Yang X."/>
            <person name="Kang M."/>
            <person name="Yang Y."/>
            <person name="Xiong H."/>
            <person name="Wang M."/>
            <person name="Zhang Z."/>
            <person name="Wang Z."/>
            <person name="Wu H."/>
            <person name="Ma T."/>
            <person name="Liu J."/>
            <person name="Xi Z."/>
        </authorList>
    </citation>
    <scope>NUCLEOTIDE SEQUENCE [LARGE SCALE GENOMIC DNA]</scope>
    <source>
        <strain evidence="1">J267</strain>
        <tissue evidence="1">Leaf</tissue>
    </source>
</reference>
<dbReference type="Proteomes" id="UP000325577">
    <property type="component" value="Linkage Group LG17"/>
</dbReference>
<dbReference type="PANTHER" id="PTHR35757:SF1">
    <property type="entry name" value="THERMOSOME SUBUNIT GAMMA"/>
    <property type="match status" value="1"/>
</dbReference>
<dbReference type="AlphaFoldDB" id="A0A5J5AVH2"/>